<dbReference type="InterPro" id="IPR021470">
    <property type="entry name" value="DUF3123"/>
</dbReference>
<feature type="compositionally biased region" description="Polar residues" evidence="1">
    <location>
        <begin position="13"/>
        <end position="23"/>
    </location>
</feature>
<dbReference type="Proteomes" id="UP000032180">
    <property type="component" value="Chromosome 3"/>
</dbReference>
<evidence type="ECO:0000313" key="3">
    <source>
        <dbReference type="Proteomes" id="UP000032180"/>
    </source>
</evidence>
<accession>A0A0D9VWH1</accession>
<dbReference type="Pfam" id="PF11321">
    <property type="entry name" value="DUF3123"/>
    <property type="match status" value="1"/>
</dbReference>
<dbReference type="Gramene" id="LPERR03G21830.1">
    <property type="protein sequence ID" value="LPERR03G21830.1"/>
    <property type="gene ID" value="LPERR03G21830"/>
</dbReference>
<feature type="compositionally biased region" description="Basic residues" evidence="1">
    <location>
        <begin position="1"/>
        <end position="11"/>
    </location>
</feature>
<reference evidence="3" key="2">
    <citation type="submission" date="2013-12" db="EMBL/GenBank/DDBJ databases">
        <authorList>
            <person name="Yu Y."/>
            <person name="Lee S."/>
            <person name="de Baynast K."/>
            <person name="Wissotski M."/>
            <person name="Liu L."/>
            <person name="Talag J."/>
            <person name="Goicoechea J."/>
            <person name="Angelova A."/>
            <person name="Jetty R."/>
            <person name="Kudrna D."/>
            <person name="Golser W."/>
            <person name="Rivera L."/>
            <person name="Zhang J."/>
            <person name="Wing R."/>
        </authorList>
    </citation>
    <scope>NUCLEOTIDE SEQUENCE</scope>
</reference>
<evidence type="ECO:0000313" key="2">
    <source>
        <dbReference type="EnsemblPlants" id="LPERR03G21830.1"/>
    </source>
</evidence>
<dbReference type="STRING" id="77586.A0A0D9VWH1"/>
<evidence type="ECO:0000256" key="1">
    <source>
        <dbReference type="SAM" id="MobiDB-lite"/>
    </source>
</evidence>
<dbReference type="AlphaFoldDB" id="A0A0D9VWH1"/>
<organism evidence="2 3">
    <name type="scientific">Leersia perrieri</name>
    <dbReference type="NCBI Taxonomy" id="77586"/>
    <lineage>
        <taxon>Eukaryota</taxon>
        <taxon>Viridiplantae</taxon>
        <taxon>Streptophyta</taxon>
        <taxon>Embryophyta</taxon>
        <taxon>Tracheophyta</taxon>
        <taxon>Spermatophyta</taxon>
        <taxon>Magnoliopsida</taxon>
        <taxon>Liliopsida</taxon>
        <taxon>Poales</taxon>
        <taxon>Poaceae</taxon>
        <taxon>BOP clade</taxon>
        <taxon>Oryzoideae</taxon>
        <taxon>Oryzeae</taxon>
        <taxon>Oryzinae</taxon>
        <taxon>Leersia</taxon>
    </lineage>
</organism>
<dbReference type="EnsemblPlants" id="LPERR03G21830.1">
    <property type="protein sequence ID" value="LPERR03G21830.1"/>
    <property type="gene ID" value="LPERR03G21830"/>
</dbReference>
<sequence>MPAHMPPHRRSSFYPSVSVSTRKINPDRGLVATKKRSSSIAPPSDSSEEITAGTTVSVRTRVGKLRGGKTLVLWLSAVVVSATDEEGYLTVLYNGNFPPEDLFKTVRVARQETKRMAVPAAGDNAAEAPRPTTAGKSVAVLKRVYPEAF</sequence>
<protein>
    <submittedName>
        <fullName evidence="2">Uncharacterized protein</fullName>
    </submittedName>
</protein>
<feature type="region of interest" description="Disordered" evidence="1">
    <location>
        <begin position="1"/>
        <end position="52"/>
    </location>
</feature>
<reference evidence="2" key="3">
    <citation type="submission" date="2015-04" db="UniProtKB">
        <authorList>
            <consortium name="EnsemblPlants"/>
        </authorList>
    </citation>
    <scope>IDENTIFICATION</scope>
</reference>
<dbReference type="HOGENOM" id="CLU_132438_0_0_1"/>
<proteinExistence type="predicted"/>
<dbReference type="eggNOG" id="ENOG502R4AJ">
    <property type="taxonomic scope" value="Eukaryota"/>
</dbReference>
<reference evidence="2 3" key="1">
    <citation type="submission" date="2012-08" db="EMBL/GenBank/DDBJ databases">
        <title>Oryza genome evolution.</title>
        <authorList>
            <person name="Wing R.A."/>
        </authorList>
    </citation>
    <scope>NUCLEOTIDE SEQUENCE</scope>
</reference>
<keyword evidence="3" id="KW-1185">Reference proteome</keyword>
<name>A0A0D9VWH1_9ORYZ</name>